<reference evidence="10 11" key="1">
    <citation type="submission" date="2017-06" db="EMBL/GenBank/DDBJ databases">
        <authorList>
            <person name="Kim H.J."/>
            <person name="Triplett B.A."/>
        </authorList>
    </citation>
    <scope>NUCLEOTIDE SEQUENCE [LARGE SCALE GENOMIC DNA]</scope>
    <source>
        <strain evidence="10 11">DSM 18704</strain>
    </source>
</reference>
<dbReference type="PANTHER" id="PTHR30287:SF1">
    <property type="entry name" value="INNER MEMBRANE PROTEIN"/>
    <property type="match status" value="1"/>
</dbReference>
<feature type="transmembrane region" description="Helical" evidence="7">
    <location>
        <begin position="303"/>
        <end position="327"/>
    </location>
</feature>
<keyword evidence="11" id="KW-1185">Reference proteome</keyword>
<evidence type="ECO:0000313" key="11">
    <source>
        <dbReference type="Proteomes" id="UP000198356"/>
    </source>
</evidence>
<dbReference type="InterPro" id="IPR038766">
    <property type="entry name" value="Membrane_comp_ABC_pdt"/>
</dbReference>
<feature type="transmembrane region" description="Helical" evidence="7">
    <location>
        <begin position="862"/>
        <end position="883"/>
    </location>
</feature>
<evidence type="ECO:0000256" key="3">
    <source>
        <dbReference type="ARBA" id="ARBA00022692"/>
    </source>
</evidence>
<evidence type="ECO:0000256" key="5">
    <source>
        <dbReference type="ARBA" id="ARBA00023136"/>
    </source>
</evidence>
<feature type="compositionally biased region" description="Basic and acidic residues" evidence="6">
    <location>
        <begin position="16"/>
        <end position="25"/>
    </location>
</feature>
<feature type="transmembrane region" description="Helical" evidence="7">
    <location>
        <begin position="397"/>
        <end position="418"/>
    </location>
</feature>
<evidence type="ECO:0000259" key="8">
    <source>
        <dbReference type="Pfam" id="PF02687"/>
    </source>
</evidence>
<dbReference type="InterPro" id="IPR025857">
    <property type="entry name" value="MacB_PCD"/>
</dbReference>
<keyword evidence="3 7" id="KW-0812">Transmembrane</keyword>
<feature type="region of interest" description="Disordered" evidence="6">
    <location>
        <begin position="1"/>
        <end position="26"/>
    </location>
</feature>
<dbReference type="AlphaFoldDB" id="A0A239IYF5"/>
<accession>A0A239IYF5</accession>
<dbReference type="GO" id="GO:0005886">
    <property type="term" value="C:plasma membrane"/>
    <property type="evidence" value="ECO:0007669"/>
    <property type="project" value="UniProtKB-SubCell"/>
</dbReference>
<evidence type="ECO:0000256" key="6">
    <source>
        <dbReference type="SAM" id="MobiDB-lite"/>
    </source>
</evidence>
<feature type="domain" description="ABC3 transporter permease C-terminal" evidence="8">
    <location>
        <begin position="779"/>
        <end position="892"/>
    </location>
</feature>
<gene>
    <name evidence="10" type="ORF">SAMN05421770_103331</name>
</gene>
<organism evidence="10 11">
    <name type="scientific">Granulicella rosea</name>
    <dbReference type="NCBI Taxonomy" id="474952"/>
    <lineage>
        <taxon>Bacteria</taxon>
        <taxon>Pseudomonadati</taxon>
        <taxon>Acidobacteriota</taxon>
        <taxon>Terriglobia</taxon>
        <taxon>Terriglobales</taxon>
        <taxon>Acidobacteriaceae</taxon>
        <taxon>Granulicella</taxon>
    </lineage>
</organism>
<proteinExistence type="predicted"/>
<evidence type="ECO:0000259" key="9">
    <source>
        <dbReference type="Pfam" id="PF12704"/>
    </source>
</evidence>
<evidence type="ECO:0000256" key="2">
    <source>
        <dbReference type="ARBA" id="ARBA00022475"/>
    </source>
</evidence>
<comment type="subcellular location">
    <subcellularLocation>
        <location evidence="1">Cell membrane</location>
        <topology evidence="1">Multi-pass membrane protein</topology>
    </subcellularLocation>
</comment>
<feature type="domain" description="MacB-like periplasmic core" evidence="9">
    <location>
        <begin position="59"/>
        <end position="236"/>
    </location>
</feature>
<feature type="transmembrane region" description="Helical" evidence="7">
    <location>
        <begin position="482"/>
        <end position="504"/>
    </location>
</feature>
<dbReference type="Proteomes" id="UP000198356">
    <property type="component" value="Unassembled WGS sequence"/>
</dbReference>
<dbReference type="InterPro" id="IPR003838">
    <property type="entry name" value="ABC3_permease_C"/>
</dbReference>
<feature type="transmembrane region" description="Helical" evidence="7">
    <location>
        <begin position="534"/>
        <end position="553"/>
    </location>
</feature>
<sequence>MVGTGERQKRIPCGNDKQKGNDKLKSNGNYKARCMASLSYRTAARIAAREMRSSRGKFFFVILSVAIGVAALTGVRGFSSSFRGTLLTRARSIMAADLSARMQGEPTPEEAKGLAAIQAEGVEVTLVTEQLSMASAVKTMDPLLVSVKAVDAAKYPFYGEVDLEPAAKLTDVLQGDNVAVADDLLVRLKLQRGDQIRIGNTSFRIASVVTNEPDRLSGSFAAGPRVLMSRTALESTGLLAPGNHATERYLFKVPAPKNGSPISDDAVAELKTRLVALLPEAQVIDYRETNPALTQGLDQATSLLSLMSLVALVLGAVGVAMAMRAHLAQRLDTIAIMKSLGAQSGQIVKIYLLQTLLLGTLGGLIGVVMGVGVQMAFPYLLKNLINVAPDLHIDPRAIAAGLGAGILTTLLFTLPPLLDIRDVRPILILRRAMDEEDGPFLAGLAKKIWDSIAQIVAFAFILLGLTLIALRVSDSPVVGKWFAVGLAGVLGVLLAASFVVLRTLRFFLSRTRLHLPSAVRHGLANLYRPGNPSAALLAALGMGVMQIMMVFLMQHAVVTSLAITSRPNLPNVFLVDIAHDEIDGMRKLLAASPEITAPPELLPVATSRIAAVDGVPASELKLKNFPKRMLQTVQLTWAAAPPPGTTIAKGAWWTDAQAADGAAHPLVAVAERPAERLGLHVGSTVSFAAQDREFTATVAAITKSDGQHAFSRAEFYLPEKTLAGLPVVWYGGVHADPAKVALLQRALYAAYPTVTVINVAQALETIRSVVIQIIYVVQFLAAFSIFAGVVILASSIAGTRYRRMREVVVLKTLGATRTRIATVFSIEFAVLGLVAGVVGIFFADVIVHFLLKSLSVPDGVEWGLSFAGLLLTAVLTVGTGWLASHRILGQKPLEVLREE</sequence>
<dbReference type="PANTHER" id="PTHR30287">
    <property type="entry name" value="MEMBRANE COMPONENT OF PREDICTED ABC SUPERFAMILY METABOLITE UPTAKE TRANSPORTER"/>
    <property type="match status" value="1"/>
</dbReference>
<feature type="transmembrane region" description="Helical" evidence="7">
    <location>
        <begin position="773"/>
        <end position="799"/>
    </location>
</feature>
<evidence type="ECO:0000256" key="1">
    <source>
        <dbReference type="ARBA" id="ARBA00004651"/>
    </source>
</evidence>
<dbReference type="Pfam" id="PF12704">
    <property type="entry name" value="MacB_PCD"/>
    <property type="match status" value="1"/>
</dbReference>
<feature type="transmembrane region" description="Helical" evidence="7">
    <location>
        <begin position="820"/>
        <end position="842"/>
    </location>
</feature>
<dbReference type="EMBL" id="FZOU01000003">
    <property type="protein sequence ID" value="SNS98238.1"/>
    <property type="molecule type" value="Genomic_DNA"/>
</dbReference>
<feature type="transmembrane region" description="Helical" evidence="7">
    <location>
        <begin position="348"/>
        <end position="377"/>
    </location>
</feature>
<dbReference type="Pfam" id="PF02687">
    <property type="entry name" value="FtsX"/>
    <property type="match status" value="2"/>
</dbReference>
<keyword evidence="2" id="KW-1003">Cell membrane</keyword>
<evidence type="ECO:0000256" key="4">
    <source>
        <dbReference type="ARBA" id="ARBA00022989"/>
    </source>
</evidence>
<feature type="transmembrane region" description="Helical" evidence="7">
    <location>
        <begin position="452"/>
        <end position="470"/>
    </location>
</feature>
<keyword evidence="5 7" id="KW-0472">Membrane</keyword>
<keyword evidence="4 7" id="KW-1133">Transmembrane helix</keyword>
<evidence type="ECO:0000313" key="10">
    <source>
        <dbReference type="EMBL" id="SNS98238.1"/>
    </source>
</evidence>
<protein>
    <submittedName>
        <fullName evidence="10">Putative ABC transport system permease protein</fullName>
    </submittedName>
</protein>
<name>A0A239IYF5_9BACT</name>
<feature type="transmembrane region" description="Helical" evidence="7">
    <location>
        <begin position="58"/>
        <end position="78"/>
    </location>
</feature>
<evidence type="ECO:0000256" key="7">
    <source>
        <dbReference type="SAM" id="Phobius"/>
    </source>
</evidence>
<feature type="domain" description="ABC3 transporter permease C-terminal" evidence="8">
    <location>
        <begin position="306"/>
        <end position="421"/>
    </location>
</feature>